<dbReference type="GO" id="GO:0044718">
    <property type="term" value="P:siderophore transmembrane transport"/>
    <property type="evidence" value="ECO:0007669"/>
    <property type="project" value="TreeGrafter"/>
</dbReference>
<comment type="similarity">
    <text evidence="10 11">Belongs to the TonB-dependent receptor family.</text>
</comment>
<dbReference type="CDD" id="cd01347">
    <property type="entry name" value="ligand_gated_channel"/>
    <property type="match status" value="1"/>
</dbReference>
<dbReference type="Gene3D" id="2.40.170.20">
    <property type="entry name" value="TonB-dependent receptor, beta-barrel domain"/>
    <property type="match status" value="1"/>
</dbReference>
<keyword evidence="2 10" id="KW-0813">Transport</keyword>
<feature type="domain" description="TonB-dependent receptor plug" evidence="14">
    <location>
        <begin position="88"/>
        <end position="191"/>
    </location>
</feature>
<dbReference type="Pfam" id="PF00593">
    <property type="entry name" value="TonB_dep_Rec_b-barrel"/>
    <property type="match status" value="1"/>
</dbReference>
<sequence>MTCAFLMESFMKRLFFSSGQIALLTALLTTPAFAQSLGDIPGYQCQPTSKKTETPPNMDEIRICDPLPNTPDIIVTGTRIGALGVDRLTAPVSVLTDADIEARGQSLIADLLRTIPGAAVNRSGPQGSLTQLRLRGSEGNHVLVLVDGVEVSNPNTGEFDFGSLRAEDVERIEVLRGEQSALWGSDAIGGVVNIITRAGETHEGYILSLEGGSFNTLEGQISGVIPLGKAALSVNGNAFRTDGYDVSGLNGEKDGAKSRAVNLGLNGVDLGPVSLSGKFSTSHAISGFDSDTDFDGRLNNTHAVLTTDSKTARLSGRFDTSDGIRHLINLAYTDTKQNTTGTGFRNDTTGKRTQANWAAKKDFGAHSLTLLGEVEREDFSNFGGPGAFQNQSHAITNKALAADWNYHKNALSLSGSARADFNDRFKNSQTWRIGAGYKFENFGGRIRASVGTGIKNPTMTELFGFFPGSFTPNPDLKPETSTGYDIGWEQKLGTWKVTLDYFHSDLKDEIYTVFNPNFTSGVANRANKSTREGVEVEARGNVGETLRVYGSMSFLNAKENGLAEIRRPKFLASGTLNWQALDRLALSLSADHTGSQFDTDFATFSRVKLKAYTLVGLNARYAVNDHLTFSIRGENLLDENYQEVVGYASQGRGIYAGLKANF</sequence>
<evidence type="ECO:0000259" key="13">
    <source>
        <dbReference type="Pfam" id="PF00593"/>
    </source>
</evidence>
<reference evidence="15" key="1">
    <citation type="journal article" date="2020" name="mSystems">
        <title>Genome- and Community-Level Interaction Insights into Carbon Utilization and Element Cycling Functions of Hydrothermarchaeota in Hydrothermal Sediment.</title>
        <authorList>
            <person name="Zhou Z."/>
            <person name="Liu Y."/>
            <person name="Xu W."/>
            <person name="Pan J."/>
            <person name="Luo Z.H."/>
            <person name="Li M."/>
        </authorList>
    </citation>
    <scope>NUCLEOTIDE SEQUENCE [LARGE SCALE GENOMIC DNA]</scope>
    <source>
        <strain evidence="15">HyVt-538</strain>
    </source>
</reference>
<evidence type="ECO:0000256" key="1">
    <source>
        <dbReference type="ARBA" id="ARBA00004571"/>
    </source>
</evidence>
<proteinExistence type="inferred from homology"/>
<dbReference type="InterPro" id="IPR036942">
    <property type="entry name" value="Beta-barrel_TonB_sf"/>
</dbReference>
<keyword evidence="7 10" id="KW-0472">Membrane</keyword>
<dbReference type="Gene3D" id="2.170.130.10">
    <property type="entry name" value="TonB-dependent receptor, plug domain"/>
    <property type="match status" value="1"/>
</dbReference>
<keyword evidence="6 11" id="KW-0798">TonB box</keyword>
<feature type="signal peptide" evidence="12">
    <location>
        <begin position="1"/>
        <end position="34"/>
    </location>
</feature>
<dbReference type="InterPro" id="IPR039426">
    <property type="entry name" value="TonB-dep_rcpt-like"/>
</dbReference>
<name>A0A7V5NWG0_9PROT</name>
<comment type="caution">
    <text evidence="15">The sequence shown here is derived from an EMBL/GenBank/DDBJ whole genome shotgun (WGS) entry which is preliminary data.</text>
</comment>
<keyword evidence="9 10" id="KW-0998">Cell outer membrane</keyword>
<dbReference type="GO" id="GO:0009279">
    <property type="term" value="C:cell outer membrane"/>
    <property type="evidence" value="ECO:0007669"/>
    <property type="project" value="UniProtKB-SubCell"/>
</dbReference>
<dbReference type="EMBL" id="DROP01000069">
    <property type="protein sequence ID" value="HHI88504.1"/>
    <property type="molecule type" value="Genomic_DNA"/>
</dbReference>
<keyword evidence="8 15" id="KW-0675">Receptor</keyword>
<evidence type="ECO:0000313" key="15">
    <source>
        <dbReference type="EMBL" id="HHI88504.1"/>
    </source>
</evidence>
<evidence type="ECO:0000256" key="4">
    <source>
        <dbReference type="ARBA" id="ARBA00022692"/>
    </source>
</evidence>
<feature type="domain" description="TonB-dependent receptor-like beta-barrel" evidence="13">
    <location>
        <begin position="283"/>
        <end position="636"/>
    </location>
</feature>
<protein>
    <submittedName>
        <fullName evidence="15">TonB-dependent receptor</fullName>
    </submittedName>
</protein>
<accession>A0A7V5NWG0</accession>
<evidence type="ECO:0000256" key="12">
    <source>
        <dbReference type="SAM" id="SignalP"/>
    </source>
</evidence>
<dbReference type="Pfam" id="PF07715">
    <property type="entry name" value="Plug"/>
    <property type="match status" value="1"/>
</dbReference>
<dbReference type="InterPro" id="IPR000531">
    <property type="entry name" value="Beta-barrel_TonB"/>
</dbReference>
<dbReference type="PANTHER" id="PTHR30069">
    <property type="entry name" value="TONB-DEPENDENT OUTER MEMBRANE RECEPTOR"/>
    <property type="match status" value="1"/>
</dbReference>
<dbReference type="AlphaFoldDB" id="A0A7V5NWG0"/>
<evidence type="ECO:0000256" key="5">
    <source>
        <dbReference type="ARBA" id="ARBA00022729"/>
    </source>
</evidence>
<keyword evidence="4 10" id="KW-0812">Transmembrane</keyword>
<keyword evidence="5 12" id="KW-0732">Signal</keyword>
<gene>
    <name evidence="15" type="ORF">ENK01_01005</name>
</gene>
<evidence type="ECO:0000256" key="2">
    <source>
        <dbReference type="ARBA" id="ARBA00022448"/>
    </source>
</evidence>
<evidence type="ECO:0000256" key="10">
    <source>
        <dbReference type="PROSITE-ProRule" id="PRU01360"/>
    </source>
</evidence>
<evidence type="ECO:0000256" key="3">
    <source>
        <dbReference type="ARBA" id="ARBA00022452"/>
    </source>
</evidence>
<feature type="chain" id="PRO_5031344643" evidence="12">
    <location>
        <begin position="35"/>
        <end position="662"/>
    </location>
</feature>
<organism evidence="15">
    <name type="scientific">Hellea balneolensis</name>
    <dbReference type="NCBI Taxonomy" id="287478"/>
    <lineage>
        <taxon>Bacteria</taxon>
        <taxon>Pseudomonadati</taxon>
        <taxon>Pseudomonadota</taxon>
        <taxon>Alphaproteobacteria</taxon>
        <taxon>Maricaulales</taxon>
        <taxon>Robiginitomaculaceae</taxon>
        <taxon>Hellea</taxon>
    </lineage>
</organism>
<evidence type="ECO:0000256" key="11">
    <source>
        <dbReference type="RuleBase" id="RU003357"/>
    </source>
</evidence>
<evidence type="ECO:0000256" key="9">
    <source>
        <dbReference type="ARBA" id="ARBA00023237"/>
    </source>
</evidence>
<evidence type="ECO:0000256" key="8">
    <source>
        <dbReference type="ARBA" id="ARBA00023170"/>
    </source>
</evidence>
<dbReference type="Proteomes" id="UP000885806">
    <property type="component" value="Unassembled WGS sequence"/>
</dbReference>
<evidence type="ECO:0000256" key="6">
    <source>
        <dbReference type="ARBA" id="ARBA00023077"/>
    </source>
</evidence>
<dbReference type="InterPro" id="IPR012910">
    <property type="entry name" value="Plug_dom"/>
</dbReference>
<comment type="subcellular location">
    <subcellularLocation>
        <location evidence="1 10">Cell outer membrane</location>
        <topology evidence="1 10">Multi-pass membrane protein</topology>
    </subcellularLocation>
</comment>
<evidence type="ECO:0000259" key="14">
    <source>
        <dbReference type="Pfam" id="PF07715"/>
    </source>
</evidence>
<evidence type="ECO:0000256" key="7">
    <source>
        <dbReference type="ARBA" id="ARBA00023136"/>
    </source>
</evidence>
<dbReference type="InterPro" id="IPR037066">
    <property type="entry name" value="Plug_dom_sf"/>
</dbReference>
<dbReference type="SUPFAM" id="SSF56935">
    <property type="entry name" value="Porins"/>
    <property type="match status" value="1"/>
</dbReference>
<dbReference type="GO" id="GO:0015344">
    <property type="term" value="F:siderophore uptake transmembrane transporter activity"/>
    <property type="evidence" value="ECO:0007669"/>
    <property type="project" value="TreeGrafter"/>
</dbReference>
<keyword evidence="3 10" id="KW-1134">Transmembrane beta strand</keyword>
<dbReference type="PANTHER" id="PTHR30069:SF29">
    <property type="entry name" value="HEMOGLOBIN AND HEMOGLOBIN-HAPTOGLOBIN-BINDING PROTEIN 1-RELATED"/>
    <property type="match status" value="1"/>
</dbReference>
<dbReference type="PROSITE" id="PS52016">
    <property type="entry name" value="TONB_DEPENDENT_REC_3"/>
    <property type="match status" value="1"/>
</dbReference>